<proteinExistence type="predicted"/>
<protein>
    <submittedName>
        <fullName evidence="2">Transposase</fullName>
    </submittedName>
</protein>
<evidence type="ECO:0000313" key="2">
    <source>
        <dbReference type="WBParaSite" id="ALUE_0000704601-mRNA-1"/>
    </source>
</evidence>
<dbReference type="Proteomes" id="UP000036681">
    <property type="component" value="Unplaced"/>
</dbReference>
<keyword evidence="1" id="KW-1185">Reference proteome</keyword>
<dbReference type="WBParaSite" id="ALUE_0000704601-mRNA-1">
    <property type="protein sequence ID" value="ALUE_0000704601-mRNA-1"/>
    <property type="gene ID" value="ALUE_0000704601"/>
</dbReference>
<evidence type="ECO:0000313" key="1">
    <source>
        <dbReference type="Proteomes" id="UP000036681"/>
    </source>
</evidence>
<organism evidence="1 2">
    <name type="scientific">Ascaris lumbricoides</name>
    <name type="common">Giant roundworm</name>
    <dbReference type="NCBI Taxonomy" id="6252"/>
    <lineage>
        <taxon>Eukaryota</taxon>
        <taxon>Metazoa</taxon>
        <taxon>Ecdysozoa</taxon>
        <taxon>Nematoda</taxon>
        <taxon>Chromadorea</taxon>
        <taxon>Rhabditida</taxon>
        <taxon>Spirurina</taxon>
        <taxon>Ascaridomorpha</taxon>
        <taxon>Ascaridoidea</taxon>
        <taxon>Ascarididae</taxon>
        <taxon>Ascaris</taxon>
    </lineage>
</organism>
<accession>A0A0M3HVM9</accession>
<name>A0A0M3HVM9_ASCLU</name>
<reference evidence="2" key="1">
    <citation type="submission" date="2017-02" db="UniProtKB">
        <authorList>
            <consortium name="WormBaseParasite"/>
        </authorList>
    </citation>
    <scope>IDENTIFICATION</scope>
</reference>
<dbReference type="AlphaFoldDB" id="A0A0M3HVM9"/>
<sequence>MVAAWSVSAQRTLRVDEEVKMRGVRIDGSLLWAIMRPMPNARNNNPFVLWRSMLLRSFHSDFY</sequence>